<dbReference type="Pfam" id="PF00857">
    <property type="entry name" value="Isochorismatase"/>
    <property type="match status" value="1"/>
</dbReference>
<reference evidence="3 4" key="1">
    <citation type="submission" date="2024-01" db="EMBL/GenBank/DDBJ databases">
        <title>Comparative genomics of Cryptococcus and Kwoniella reveals pathogenesis evolution and contrasting modes of karyotype evolution via chromosome fusion or intercentromeric recombination.</title>
        <authorList>
            <person name="Coelho M.A."/>
            <person name="David-Palma M."/>
            <person name="Shea T."/>
            <person name="Bowers K."/>
            <person name="McGinley-Smith S."/>
            <person name="Mohammad A.W."/>
            <person name="Gnirke A."/>
            <person name="Yurkov A.M."/>
            <person name="Nowrousian M."/>
            <person name="Sun S."/>
            <person name="Cuomo C.A."/>
            <person name="Heitman J."/>
        </authorList>
    </citation>
    <scope>NUCLEOTIDE SEQUENCE [LARGE SCALE GENOMIC DNA]</scope>
    <source>
        <strain evidence="3">CBS 11374</strain>
    </source>
</reference>
<comment type="similarity">
    <text evidence="1">Belongs to the isochorismatase family.</text>
</comment>
<gene>
    <name evidence="3" type="ORF">IL334_006448</name>
</gene>
<dbReference type="InterPro" id="IPR036380">
    <property type="entry name" value="Isochorismatase-like_sf"/>
</dbReference>
<dbReference type="SUPFAM" id="SSF52499">
    <property type="entry name" value="Isochorismatase-like hydrolases"/>
    <property type="match status" value="1"/>
</dbReference>
<organism evidence="3 4">
    <name type="scientific">Kwoniella shivajii</name>
    <dbReference type="NCBI Taxonomy" id="564305"/>
    <lineage>
        <taxon>Eukaryota</taxon>
        <taxon>Fungi</taxon>
        <taxon>Dikarya</taxon>
        <taxon>Basidiomycota</taxon>
        <taxon>Agaricomycotina</taxon>
        <taxon>Tremellomycetes</taxon>
        <taxon>Tremellales</taxon>
        <taxon>Cryptococcaceae</taxon>
        <taxon>Kwoniella</taxon>
    </lineage>
</organism>
<proteinExistence type="inferred from homology"/>
<dbReference type="GeneID" id="87958578"/>
<dbReference type="PANTHER" id="PTHR14119:SF3">
    <property type="entry name" value="ISOCHORISMATASE DOMAIN-CONTAINING PROTEIN 2"/>
    <property type="match status" value="1"/>
</dbReference>
<dbReference type="EMBL" id="CP141889">
    <property type="protein sequence ID" value="WRT69462.1"/>
    <property type="molecule type" value="Genomic_DNA"/>
</dbReference>
<dbReference type="InterPro" id="IPR050993">
    <property type="entry name" value="Isochorismatase_domain"/>
</dbReference>
<name>A0ABZ1D9X3_9TREE</name>
<dbReference type="PANTHER" id="PTHR14119">
    <property type="entry name" value="HYDROLASE"/>
    <property type="match status" value="1"/>
</dbReference>
<evidence type="ECO:0000259" key="2">
    <source>
        <dbReference type="Pfam" id="PF00857"/>
    </source>
</evidence>
<dbReference type="Proteomes" id="UP001329825">
    <property type="component" value="Chromosome 9"/>
</dbReference>
<protein>
    <recommendedName>
        <fullName evidence="2">Isochorismatase-like domain-containing protein</fullName>
    </recommendedName>
</protein>
<accession>A0ABZ1D9X3</accession>
<dbReference type="RefSeq" id="XP_062794201.1">
    <property type="nucleotide sequence ID" value="XM_062938150.1"/>
</dbReference>
<evidence type="ECO:0000313" key="3">
    <source>
        <dbReference type="EMBL" id="WRT69462.1"/>
    </source>
</evidence>
<evidence type="ECO:0000313" key="4">
    <source>
        <dbReference type="Proteomes" id="UP001329825"/>
    </source>
</evidence>
<dbReference type="Gene3D" id="3.40.50.850">
    <property type="entry name" value="Isochorismatase-like"/>
    <property type="match status" value="1"/>
</dbReference>
<dbReference type="InterPro" id="IPR000868">
    <property type="entry name" value="Isochorismatase-like_dom"/>
</dbReference>
<keyword evidence="4" id="KW-1185">Reference proteome</keyword>
<feature type="domain" description="Isochorismatase-like" evidence="2">
    <location>
        <begin position="7"/>
        <end position="160"/>
    </location>
</feature>
<sequence>MVAPRPLLLICDVQERFRSAIFGFDQMTGTIQKMLKVAKILEIPTLATEQNPKALGSTITELNNLFDPSRHLGTFSKTTFSMVTYDDTLPVLEKHGHEAYIITGIESHVCVLQTALHLRRLPTEPEVYVLADGISSCNKPEISIALKRMEVAGVKVTTSESLIFELLCDANHSKFKQIASLIKNEKSNTAEALKTLCVE</sequence>
<evidence type="ECO:0000256" key="1">
    <source>
        <dbReference type="ARBA" id="ARBA00006336"/>
    </source>
</evidence>